<evidence type="ECO:0000313" key="4">
    <source>
        <dbReference type="Proteomes" id="UP001552299"/>
    </source>
</evidence>
<keyword evidence="2" id="KW-0812">Transmembrane</keyword>
<accession>A0ABD0VJF4</accession>
<feature type="compositionally biased region" description="Basic residues" evidence="1">
    <location>
        <begin position="250"/>
        <end position="259"/>
    </location>
</feature>
<comment type="caution">
    <text evidence="3">The sequence shown here is derived from an EMBL/GenBank/DDBJ whole genome shotgun (WGS) entry which is preliminary data.</text>
</comment>
<evidence type="ECO:0000256" key="1">
    <source>
        <dbReference type="SAM" id="MobiDB-lite"/>
    </source>
</evidence>
<feature type="transmembrane region" description="Helical" evidence="2">
    <location>
        <begin position="32"/>
        <end position="52"/>
    </location>
</feature>
<name>A0ABD0VJF4_DENTH</name>
<evidence type="ECO:0000313" key="3">
    <source>
        <dbReference type="EMBL" id="KAL0925124.1"/>
    </source>
</evidence>
<organism evidence="3 4">
    <name type="scientific">Dendrobium thyrsiflorum</name>
    <name type="common">Pinecone-like raceme dendrobium</name>
    <name type="synonym">Orchid</name>
    <dbReference type="NCBI Taxonomy" id="117978"/>
    <lineage>
        <taxon>Eukaryota</taxon>
        <taxon>Viridiplantae</taxon>
        <taxon>Streptophyta</taxon>
        <taxon>Embryophyta</taxon>
        <taxon>Tracheophyta</taxon>
        <taxon>Spermatophyta</taxon>
        <taxon>Magnoliopsida</taxon>
        <taxon>Liliopsida</taxon>
        <taxon>Asparagales</taxon>
        <taxon>Orchidaceae</taxon>
        <taxon>Epidendroideae</taxon>
        <taxon>Malaxideae</taxon>
        <taxon>Dendrobiinae</taxon>
        <taxon>Dendrobium</taxon>
    </lineage>
</organism>
<evidence type="ECO:0000256" key="2">
    <source>
        <dbReference type="SAM" id="Phobius"/>
    </source>
</evidence>
<gene>
    <name evidence="3" type="ORF">M5K25_003434</name>
</gene>
<sequence>MSPNQRHKARLKGSNHNLDYQTIPEREMLIKYHTYVLSIILMCLILKPLLLLRNVLRDLHAAFVLAWNTILLPPSSRLLSLVSLAFALVHSAAETLPSLIPSLPYCSVPTSSTNTKRSMATESKEIKKLGGTSDPVGLRPSTPETFALAPPTSPILHTNESLCYVRLLLNLMYRSFDLLSGQAKFGYRWHYGSNAPSNQNKQHRSLPEIQILRNRKHQQQNFKRNSNCKEGPAAGPSKSLGLSQSQASPKSRRSNKQHSRQAIILTCNQMQRENEEPEKPAKFNNPPPS</sequence>
<proteinExistence type="predicted"/>
<dbReference type="EMBL" id="JANQDX010000004">
    <property type="protein sequence ID" value="KAL0925124.1"/>
    <property type="molecule type" value="Genomic_DNA"/>
</dbReference>
<feature type="compositionally biased region" description="Polar residues" evidence="1">
    <location>
        <begin position="240"/>
        <end position="249"/>
    </location>
</feature>
<feature type="compositionally biased region" description="Basic and acidic residues" evidence="1">
    <location>
        <begin position="272"/>
        <end position="281"/>
    </location>
</feature>
<protein>
    <submittedName>
        <fullName evidence="3">Uncharacterized protein</fullName>
    </submittedName>
</protein>
<keyword evidence="4" id="KW-1185">Reference proteome</keyword>
<reference evidence="3 4" key="1">
    <citation type="journal article" date="2024" name="Plant Biotechnol. J.">
        <title>Dendrobium thyrsiflorum genome and its molecular insights into genes involved in important horticultural traits.</title>
        <authorList>
            <person name="Chen B."/>
            <person name="Wang J.Y."/>
            <person name="Zheng P.J."/>
            <person name="Li K.L."/>
            <person name="Liang Y.M."/>
            <person name="Chen X.F."/>
            <person name="Zhang C."/>
            <person name="Zhao X."/>
            <person name="He X."/>
            <person name="Zhang G.Q."/>
            <person name="Liu Z.J."/>
            <person name="Xu Q."/>
        </authorList>
    </citation>
    <scope>NUCLEOTIDE SEQUENCE [LARGE SCALE GENOMIC DNA]</scope>
    <source>
        <strain evidence="3">GZMU011</strain>
    </source>
</reference>
<dbReference type="Proteomes" id="UP001552299">
    <property type="component" value="Unassembled WGS sequence"/>
</dbReference>
<keyword evidence="2" id="KW-0472">Membrane</keyword>
<dbReference type="AlphaFoldDB" id="A0ABD0VJF4"/>
<keyword evidence="2" id="KW-1133">Transmembrane helix</keyword>
<feature type="region of interest" description="Disordered" evidence="1">
    <location>
        <begin position="216"/>
        <end position="289"/>
    </location>
</feature>